<keyword evidence="6" id="KW-1185">Reference proteome</keyword>
<keyword evidence="2" id="KW-0067">ATP-binding</keyword>
<evidence type="ECO:0000256" key="3">
    <source>
        <dbReference type="SAM" id="Coils"/>
    </source>
</evidence>
<evidence type="ECO:0000259" key="4">
    <source>
        <dbReference type="Pfam" id="PF06414"/>
    </source>
</evidence>
<feature type="domain" description="Zeta toxin" evidence="4">
    <location>
        <begin position="27"/>
        <end position="219"/>
    </location>
</feature>
<accession>A0A4P9VG39</accession>
<protein>
    <recommendedName>
        <fullName evidence="4">Zeta toxin domain-containing protein</fullName>
    </recommendedName>
</protein>
<dbReference type="RefSeq" id="WP_094790003.1">
    <property type="nucleotide sequence ID" value="NZ_NDXW01000011.1"/>
</dbReference>
<name>A0A4P9VG39_9GAMM</name>
<evidence type="ECO:0000313" key="6">
    <source>
        <dbReference type="Proteomes" id="UP000257039"/>
    </source>
</evidence>
<feature type="coiled-coil region" evidence="3">
    <location>
        <begin position="233"/>
        <end position="260"/>
    </location>
</feature>
<sequence length="302" mass="34584">MLTKQYVLPKELHDSIFKRRIEKKYLSNSKEQEKPLAIITGGQPGSGKSGITSKAKEELKTQGGHILVDADILRKQHPSYYDLLKKDDIQAANLTHQDASQWALKLIMSAVENRRNLIIDQTSKDLAAFKQLATGLKQAGYTVEFRAMAVNEKVSEQRIYTRYEEQKKQNGFGRFSTKDKHDQAYKGLANVVEHTEALKLVDKSTLYNKDHKAVYTNQLEDDQWRVGPQASQLLKYERDRQMTLKELSELQNNYTKLKSLIETPERHATPAEVSNINKRLEEATQKINENVASQSKSKTHKI</sequence>
<dbReference type="AlphaFoldDB" id="A0A4P9VG39"/>
<gene>
    <name evidence="5" type="ORF">B9G39_29450</name>
</gene>
<dbReference type="GO" id="GO:0005524">
    <property type="term" value="F:ATP binding"/>
    <property type="evidence" value="ECO:0007669"/>
    <property type="project" value="UniProtKB-KW"/>
</dbReference>
<proteinExistence type="predicted"/>
<organism evidence="5 6">
    <name type="scientific">Zooshikella ganghwensis</name>
    <dbReference type="NCBI Taxonomy" id="202772"/>
    <lineage>
        <taxon>Bacteria</taxon>
        <taxon>Pseudomonadati</taxon>
        <taxon>Pseudomonadota</taxon>
        <taxon>Gammaproteobacteria</taxon>
        <taxon>Oceanospirillales</taxon>
        <taxon>Zooshikellaceae</taxon>
        <taxon>Zooshikella</taxon>
    </lineage>
</organism>
<dbReference type="Pfam" id="PF06414">
    <property type="entry name" value="Zeta_toxin"/>
    <property type="match status" value="1"/>
</dbReference>
<keyword evidence="3" id="KW-0175">Coiled coil</keyword>
<dbReference type="EMBL" id="NDXW01000011">
    <property type="protein sequence ID" value="RDH41240.1"/>
    <property type="molecule type" value="Genomic_DNA"/>
</dbReference>
<dbReference type="Proteomes" id="UP000257039">
    <property type="component" value="Unassembled WGS sequence"/>
</dbReference>
<dbReference type="SUPFAM" id="SSF52540">
    <property type="entry name" value="P-loop containing nucleoside triphosphate hydrolases"/>
    <property type="match status" value="1"/>
</dbReference>
<evidence type="ECO:0000313" key="5">
    <source>
        <dbReference type="EMBL" id="RDH41240.1"/>
    </source>
</evidence>
<dbReference type="Gene3D" id="3.40.50.300">
    <property type="entry name" value="P-loop containing nucleotide triphosphate hydrolases"/>
    <property type="match status" value="1"/>
</dbReference>
<dbReference type="InterPro" id="IPR010488">
    <property type="entry name" value="Zeta_toxin_domain"/>
</dbReference>
<reference evidence="5 6" key="1">
    <citation type="submission" date="2017-04" db="EMBL/GenBank/DDBJ databases">
        <title>Draft genome sequence of Zooshikella ganghwensis VG4 isolated from Red Sea sediments.</title>
        <authorList>
            <person name="Rehman Z."/>
            <person name="Alam I."/>
            <person name="Kamau A."/>
            <person name="Bajic V."/>
            <person name="Leiknes T."/>
        </authorList>
    </citation>
    <scope>NUCLEOTIDE SEQUENCE [LARGE SCALE GENOMIC DNA]</scope>
    <source>
        <strain evidence="5 6">VG4</strain>
    </source>
</reference>
<evidence type="ECO:0000256" key="1">
    <source>
        <dbReference type="ARBA" id="ARBA00022741"/>
    </source>
</evidence>
<evidence type="ECO:0000256" key="2">
    <source>
        <dbReference type="ARBA" id="ARBA00022840"/>
    </source>
</evidence>
<dbReference type="GO" id="GO:0016301">
    <property type="term" value="F:kinase activity"/>
    <property type="evidence" value="ECO:0007669"/>
    <property type="project" value="InterPro"/>
</dbReference>
<dbReference type="InterPro" id="IPR027417">
    <property type="entry name" value="P-loop_NTPase"/>
</dbReference>
<keyword evidence="1" id="KW-0547">Nucleotide-binding</keyword>
<comment type="caution">
    <text evidence="5">The sequence shown here is derived from an EMBL/GenBank/DDBJ whole genome shotgun (WGS) entry which is preliminary data.</text>
</comment>